<feature type="transmembrane region" description="Helical" evidence="1">
    <location>
        <begin position="7"/>
        <end position="27"/>
    </location>
</feature>
<reference evidence="3" key="2">
    <citation type="submission" date="2018-11" db="EMBL/GenBank/DDBJ databases">
        <title>Proposal to divide the Flavobacteriaceae and reorganize its genera based on Amino Acid Identity values calculated from whole genome sequences.</title>
        <authorList>
            <person name="Nicholson A.C."/>
            <person name="Gulvik C.A."/>
            <person name="Whitney A.M."/>
            <person name="Humrighouse B.W."/>
            <person name="Bell M."/>
            <person name="Holmens B."/>
            <person name="Steigerwalt A."/>
            <person name="Villarma A."/>
            <person name="Sheth M."/>
            <person name="Batra D."/>
            <person name="Pryor J."/>
            <person name="Bernardet J.-F."/>
            <person name="Hugo C."/>
            <person name="Kampfer P."/>
            <person name="Newman J."/>
            <person name="Mcquiston J.R."/>
        </authorList>
    </citation>
    <scope>NUCLEOTIDE SEQUENCE [LARGE SCALE GENOMIC DNA]</scope>
    <source>
        <strain evidence="3">H3056</strain>
    </source>
</reference>
<sequence length="227" mass="26989">MKYLKKYFQIWWIPILAYLIPILIYFLANLLKKDEIIDIAFLAMLINIIGNIISLIIQIINKKWYLIFPQIIATIFIVYYFFIISIFSPPDFYGANKTIPKNVKFEKQFERQILASDLKPNDFKLASISQPGIYQYYTNYSPKESGYFYIKAFEITSNDRLSEERMGNRSKIIVEKPKDSIYSAEFTIYEGSWGDKYGARIELWFKPDNGKEYKVKQKNYIVEGWMR</sequence>
<dbReference type="Proteomes" id="UP000270224">
    <property type="component" value="Unassembled WGS sequence"/>
</dbReference>
<name>A0A3N0WUM8_9FLAO</name>
<comment type="caution">
    <text evidence="2">The sequence shown here is derived from an EMBL/GenBank/DDBJ whole genome shotgun (WGS) entry which is preliminary data.</text>
</comment>
<keyword evidence="1" id="KW-1133">Transmembrane helix</keyword>
<evidence type="ECO:0000313" key="3">
    <source>
        <dbReference type="Proteomes" id="UP000270224"/>
    </source>
</evidence>
<feature type="transmembrane region" description="Helical" evidence="1">
    <location>
        <begin position="39"/>
        <end position="57"/>
    </location>
</feature>
<dbReference type="AlphaFoldDB" id="A0A3N0WUM8"/>
<reference evidence="3" key="1">
    <citation type="submission" date="2018-11" db="EMBL/GenBank/DDBJ databases">
        <title>Proposal to divide the Flavobacteriaceae and reorganize its genera based on Amino Acid Identity values calculated from whole genome sequences.</title>
        <authorList>
            <person name="Nicholson A.C."/>
            <person name="Gulvik C.A."/>
            <person name="Whitney A.M."/>
            <person name="Humrighouse B.W."/>
            <person name="Bell M."/>
            <person name="Holmes B."/>
            <person name="Steigerwalt A."/>
            <person name="Villarma A."/>
            <person name="Sheth M."/>
            <person name="Batra D."/>
            <person name="Pryor J."/>
            <person name="Bernardet J.-F."/>
            <person name="Hugo C."/>
            <person name="Kampfer P."/>
            <person name="Newman J."/>
            <person name="Mcquiston J.R."/>
        </authorList>
    </citation>
    <scope>NUCLEOTIDE SEQUENCE [LARGE SCALE GENOMIC DNA]</scope>
    <source>
        <strain evidence="3">H3056</strain>
    </source>
</reference>
<accession>A0A3N0WUM8</accession>
<keyword evidence="1" id="KW-0472">Membrane</keyword>
<keyword evidence="1" id="KW-0812">Transmembrane</keyword>
<dbReference type="RefSeq" id="WP_123265369.1">
    <property type="nucleotide sequence ID" value="NZ_RJUG01000003.1"/>
</dbReference>
<dbReference type="OrthoDB" id="1250632at2"/>
<organism evidence="2 3">
    <name type="scientific">Kaistella daneshvariae</name>
    <dbReference type="NCBI Taxonomy" id="2487074"/>
    <lineage>
        <taxon>Bacteria</taxon>
        <taxon>Pseudomonadati</taxon>
        <taxon>Bacteroidota</taxon>
        <taxon>Flavobacteriia</taxon>
        <taxon>Flavobacteriales</taxon>
        <taxon>Weeksellaceae</taxon>
        <taxon>Chryseobacterium group</taxon>
        <taxon>Kaistella</taxon>
    </lineage>
</organism>
<gene>
    <name evidence="2" type="ORF">EGI11_04925</name>
</gene>
<protein>
    <submittedName>
        <fullName evidence="2">Uncharacterized protein</fullName>
    </submittedName>
</protein>
<feature type="transmembrane region" description="Helical" evidence="1">
    <location>
        <begin position="64"/>
        <end position="87"/>
    </location>
</feature>
<evidence type="ECO:0000256" key="1">
    <source>
        <dbReference type="SAM" id="Phobius"/>
    </source>
</evidence>
<dbReference type="EMBL" id="RJUG01000003">
    <property type="protein sequence ID" value="ROI08780.1"/>
    <property type="molecule type" value="Genomic_DNA"/>
</dbReference>
<proteinExistence type="predicted"/>
<evidence type="ECO:0000313" key="2">
    <source>
        <dbReference type="EMBL" id="ROI08780.1"/>
    </source>
</evidence>